<dbReference type="RefSeq" id="WP_379782604.1">
    <property type="nucleotide sequence ID" value="NZ_JBHSWW010000227.1"/>
</dbReference>
<dbReference type="Pfam" id="PF13175">
    <property type="entry name" value="AAA_15"/>
    <property type="match status" value="1"/>
</dbReference>
<evidence type="ECO:0000256" key="1">
    <source>
        <dbReference type="SAM" id="MobiDB-lite"/>
    </source>
</evidence>
<keyword evidence="5" id="KW-1185">Reference proteome</keyword>
<protein>
    <submittedName>
        <fullName evidence="4">AAA family ATPase</fullName>
    </submittedName>
</protein>
<name>A0ABD5SBQ1_9EURY</name>
<dbReference type="SUPFAM" id="SSF52540">
    <property type="entry name" value="P-loop containing nucleoside triphosphate hydrolases"/>
    <property type="match status" value="1"/>
</dbReference>
<dbReference type="PANTHER" id="PTHR43581:SF3">
    <property type="entry name" value="AAA+ ATPASE DOMAIN-CONTAINING PROTEIN"/>
    <property type="match status" value="1"/>
</dbReference>
<accession>A0ABD5SBQ1</accession>
<evidence type="ECO:0000259" key="2">
    <source>
        <dbReference type="Pfam" id="PF13175"/>
    </source>
</evidence>
<sequence length="678" mass="74993">MKPQRVRVRNYKSIDDTGWVEVDDLTCLIGKNESGKTVLMEAVSRLNPAGGDGGFTPYDDYPRRRWPDYKPRHDDDPDPVVSVEFALDRDERDRLDDRGGRAPDGTVVATKDYANDRRWEFELDESAYVDWLLSTHDVPADARRELRDAGSIAEFHATVDELRESDETADGDASEDDDTGDDDETADSDETADGDGTGGFGDVGMLADVVPDSREVAIAAVGEDVLAPALPEFHYVGEYNSLDASIDLEAFADRIEAGEQTASDRVFEALLSIADLDVESLREEDWRETLTELEAASSEVTSAVTDYWSQADDVAVRLRGVDGDSRTVEVRVENLNHGVTVEFDQRSQGFRWFFSTFCTLFALRDRDEEAVLLLDEPGLHLHAKAKREFLTFLEEEIAAEGTVVYSTHSPFMIDLDRAHRVKMIHKDPETGSTVLSDADKADAYTRFPLQNVFELGVMETMVARSQLLLVEDGTTYEYLFNVSELLEDTDAPVLDRGWTVLPIGTLENTATVRSVFDTGDKEVAIVHDGDELDGPEPPGDVTVVGIGSHALVDGDTTIEDVLSESFYLELVNRAYAAELAGASGIDDRVTSESLADVVPSGPIVERLDRYFAEHGIADGSFDRSRPATYLQRNRDEFAAEVDMDTRKAFGSLARELNRTLGAFDGDRKTGFFQSLFGG</sequence>
<dbReference type="InterPro" id="IPR041685">
    <property type="entry name" value="AAA_GajA/Old/RecF-like"/>
</dbReference>
<feature type="compositionally biased region" description="Basic and acidic residues" evidence="1">
    <location>
        <begin position="60"/>
        <end position="75"/>
    </location>
</feature>
<dbReference type="EMBL" id="JBHSWW010000227">
    <property type="protein sequence ID" value="MFC6754267.1"/>
    <property type="molecule type" value="Genomic_DNA"/>
</dbReference>
<feature type="domain" description="Endonuclease GajA/Old nuclease/RecF-like AAA" evidence="2">
    <location>
        <begin position="1"/>
        <end position="43"/>
    </location>
</feature>
<dbReference type="Pfam" id="PF13304">
    <property type="entry name" value="AAA_21"/>
    <property type="match status" value="1"/>
</dbReference>
<proteinExistence type="predicted"/>
<dbReference type="InterPro" id="IPR003959">
    <property type="entry name" value="ATPase_AAA_core"/>
</dbReference>
<evidence type="ECO:0000259" key="3">
    <source>
        <dbReference type="Pfam" id="PF13304"/>
    </source>
</evidence>
<feature type="compositionally biased region" description="Acidic residues" evidence="1">
    <location>
        <begin position="167"/>
        <end position="193"/>
    </location>
</feature>
<dbReference type="Gene3D" id="3.40.50.300">
    <property type="entry name" value="P-loop containing nucleotide triphosphate hydrolases"/>
    <property type="match status" value="1"/>
</dbReference>
<reference evidence="4 5" key="1">
    <citation type="journal article" date="2019" name="Int. J. Syst. Evol. Microbiol.">
        <title>The Global Catalogue of Microorganisms (GCM) 10K type strain sequencing project: providing services to taxonomists for standard genome sequencing and annotation.</title>
        <authorList>
            <consortium name="The Broad Institute Genomics Platform"/>
            <consortium name="The Broad Institute Genome Sequencing Center for Infectious Disease"/>
            <person name="Wu L."/>
            <person name="Ma J."/>
        </authorList>
    </citation>
    <scope>NUCLEOTIDE SEQUENCE [LARGE SCALE GENOMIC DNA]</scope>
    <source>
        <strain evidence="4 5">CGMCC 1.3239</strain>
    </source>
</reference>
<dbReference type="Proteomes" id="UP001596442">
    <property type="component" value="Unassembled WGS sequence"/>
</dbReference>
<dbReference type="PANTHER" id="PTHR43581">
    <property type="entry name" value="ATP/GTP PHOSPHATASE"/>
    <property type="match status" value="1"/>
</dbReference>
<feature type="region of interest" description="Disordered" evidence="1">
    <location>
        <begin position="158"/>
        <end position="204"/>
    </location>
</feature>
<gene>
    <name evidence="4" type="ORF">ACFQEU_12460</name>
</gene>
<dbReference type="InterPro" id="IPR027417">
    <property type="entry name" value="P-loop_NTPase"/>
</dbReference>
<evidence type="ECO:0000313" key="4">
    <source>
        <dbReference type="EMBL" id="MFC6754267.1"/>
    </source>
</evidence>
<feature type="region of interest" description="Disordered" evidence="1">
    <location>
        <begin position="49"/>
        <end position="78"/>
    </location>
</feature>
<dbReference type="InterPro" id="IPR051396">
    <property type="entry name" value="Bact_Antivir_Def_Nuclease"/>
</dbReference>
<evidence type="ECO:0000313" key="5">
    <source>
        <dbReference type="Proteomes" id="UP001596442"/>
    </source>
</evidence>
<dbReference type="AlphaFoldDB" id="A0ABD5SBQ1"/>
<feature type="domain" description="ATPase AAA-type core" evidence="3">
    <location>
        <begin position="300"/>
        <end position="414"/>
    </location>
</feature>
<comment type="caution">
    <text evidence="4">The sequence shown here is derived from an EMBL/GenBank/DDBJ whole genome shotgun (WGS) entry which is preliminary data.</text>
</comment>
<organism evidence="4 5">
    <name type="scientific">Halorubrum tibetense</name>
    <dbReference type="NCBI Taxonomy" id="175631"/>
    <lineage>
        <taxon>Archaea</taxon>
        <taxon>Methanobacteriati</taxon>
        <taxon>Methanobacteriota</taxon>
        <taxon>Stenosarchaea group</taxon>
        <taxon>Halobacteria</taxon>
        <taxon>Halobacteriales</taxon>
        <taxon>Haloferacaceae</taxon>
        <taxon>Halorubrum</taxon>
    </lineage>
</organism>